<evidence type="ECO:0000313" key="2">
    <source>
        <dbReference type="Proteomes" id="UP000250140"/>
    </source>
</evidence>
<keyword evidence="2" id="KW-1185">Reference proteome</keyword>
<evidence type="ECO:0000313" key="1">
    <source>
        <dbReference type="EMBL" id="OCL02134.1"/>
    </source>
</evidence>
<protein>
    <submittedName>
        <fullName evidence="1">Uncharacterized protein</fullName>
    </submittedName>
</protein>
<dbReference type="Proteomes" id="UP000250140">
    <property type="component" value="Unassembled WGS sequence"/>
</dbReference>
<proteinExistence type="predicted"/>
<name>A0A8E2JMG4_9PEZI</name>
<dbReference type="EMBL" id="KV750999">
    <property type="protein sequence ID" value="OCL02134.1"/>
    <property type="molecule type" value="Genomic_DNA"/>
</dbReference>
<gene>
    <name evidence="1" type="ORF">AOQ84DRAFT_393166</name>
</gene>
<dbReference type="AlphaFoldDB" id="A0A8E2JMG4"/>
<reference evidence="1 2" key="1">
    <citation type="journal article" date="2016" name="Nat. Commun.">
        <title>Ectomycorrhizal ecology is imprinted in the genome of the dominant symbiotic fungus Cenococcum geophilum.</title>
        <authorList>
            <consortium name="DOE Joint Genome Institute"/>
            <person name="Peter M."/>
            <person name="Kohler A."/>
            <person name="Ohm R.A."/>
            <person name="Kuo A."/>
            <person name="Krutzmann J."/>
            <person name="Morin E."/>
            <person name="Arend M."/>
            <person name="Barry K.W."/>
            <person name="Binder M."/>
            <person name="Choi C."/>
            <person name="Clum A."/>
            <person name="Copeland A."/>
            <person name="Grisel N."/>
            <person name="Haridas S."/>
            <person name="Kipfer T."/>
            <person name="LaButti K."/>
            <person name="Lindquist E."/>
            <person name="Lipzen A."/>
            <person name="Maire R."/>
            <person name="Meier B."/>
            <person name="Mihaltcheva S."/>
            <person name="Molinier V."/>
            <person name="Murat C."/>
            <person name="Poggeler S."/>
            <person name="Quandt C.A."/>
            <person name="Sperisen C."/>
            <person name="Tritt A."/>
            <person name="Tisserant E."/>
            <person name="Crous P.W."/>
            <person name="Henrissat B."/>
            <person name="Nehls U."/>
            <person name="Egli S."/>
            <person name="Spatafora J.W."/>
            <person name="Grigoriev I.V."/>
            <person name="Martin F.M."/>
        </authorList>
    </citation>
    <scope>NUCLEOTIDE SEQUENCE [LARGE SCALE GENOMIC DNA]</scope>
    <source>
        <strain evidence="1 2">CBS 207.34</strain>
    </source>
</reference>
<sequence length="152" mass="16730">MRDIFELPILLLALSKPDVIQSPPIRPELLKEVLESPRAYVPCKTGIPGSQSEVNLNDGSRIPWLGEFLPDSVLVEAHSFVPSPPQAQAKQDVMGHRIISHSPGITCTDSSPSIRATQNNILKDMEFVTLKAFLVLARSSSSEGLYERIDLL</sequence>
<organism evidence="1 2">
    <name type="scientific">Glonium stellatum</name>
    <dbReference type="NCBI Taxonomy" id="574774"/>
    <lineage>
        <taxon>Eukaryota</taxon>
        <taxon>Fungi</taxon>
        <taxon>Dikarya</taxon>
        <taxon>Ascomycota</taxon>
        <taxon>Pezizomycotina</taxon>
        <taxon>Dothideomycetes</taxon>
        <taxon>Pleosporomycetidae</taxon>
        <taxon>Gloniales</taxon>
        <taxon>Gloniaceae</taxon>
        <taxon>Glonium</taxon>
    </lineage>
</organism>
<accession>A0A8E2JMG4</accession>